<dbReference type="EMBL" id="FRAN01000005">
    <property type="protein sequence ID" value="SHL16747.1"/>
    <property type="molecule type" value="Genomic_DNA"/>
</dbReference>
<dbReference type="eggNOG" id="ENOG502N666">
    <property type="taxonomic scope" value="Archaea"/>
</dbReference>
<feature type="transmembrane region" description="Helical" evidence="2">
    <location>
        <begin position="42"/>
        <end position="60"/>
    </location>
</feature>
<sequence length="102" mass="11446">MRRAYGWTRTILTAAAVALALGMSLRVVLTGLFVAFITSELLPVIVFNVCVSVLVGRWLLREVRIHPPRHRQESRGGNYRPGSPSSSRPTRSSAIDRLWARF</sequence>
<name>E7QXK3_HALPU</name>
<evidence type="ECO:0000313" key="3">
    <source>
        <dbReference type="EMBL" id="EFW90716.1"/>
    </source>
</evidence>
<keyword evidence="2" id="KW-0472">Membrane</keyword>
<evidence type="ECO:0000256" key="1">
    <source>
        <dbReference type="SAM" id="MobiDB-lite"/>
    </source>
</evidence>
<evidence type="ECO:0000313" key="4">
    <source>
        <dbReference type="EMBL" id="SHL16747.1"/>
    </source>
</evidence>
<dbReference type="EMBL" id="AEMG01000020">
    <property type="protein sequence ID" value="EFW90716.1"/>
    <property type="molecule type" value="Genomic_DNA"/>
</dbReference>
<evidence type="ECO:0000256" key="2">
    <source>
        <dbReference type="SAM" id="Phobius"/>
    </source>
</evidence>
<keyword evidence="2" id="KW-1133">Transmembrane helix</keyword>
<gene>
    <name evidence="4" type="ORF">SAMN05444342_3108</name>
    <name evidence="3" type="ORF">ZOD2009_17710</name>
</gene>
<dbReference type="AlphaFoldDB" id="E7QXK3"/>
<keyword evidence="6" id="KW-1185">Reference proteome</keyword>
<accession>E7QXK3</accession>
<organism evidence="3 5">
    <name type="scientific">Haladaptatus paucihalophilus DX253</name>
    <dbReference type="NCBI Taxonomy" id="797209"/>
    <lineage>
        <taxon>Archaea</taxon>
        <taxon>Methanobacteriati</taxon>
        <taxon>Methanobacteriota</taxon>
        <taxon>Stenosarchaea group</taxon>
        <taxon>Halobacteria</taxon>
        <taxon>Halobacteriales</taxon>
        <taxon>Haladaptataceae</taxon>
        <taxon>Haladaptatus</taxon>
    </lineage>
</organism>
<feature type="region of interest" description="Disordered" evidence="1">
    <location>
        <begin position="69"/>
        <end position="102"/>
    </location>
</feature>
<protein>
    <submittedName>
        <fullName evidence="3">Uncharacterized protein</fullName>
    </submittedName>
</protein>
<reference evidence="4" key="3">
    <citation type="submission" date="2016-11" db="EMBL/GenBank/DDBJ databases">
        <authorList>
            <person name="Jaros S."/>
            <person name="Januszkiewicz K."/>
            <person name="Wedrychowicz H."/>
        </authorList>
    </citation>
    <scope>NUCLEOTIDE SEQUENCE [LARGE SCALE GENOMIC DNA]</scope>
    <source>
        <strain evidence="4">DX253</strain>
    </source>
</reference>
<evidence type="ECO:0000313" key="5">
    <source>
        <dbReference type="Proteomes" id="UP000003751"/>
    </source>
</evidence>
<feature type="compositionally biased region" description="Low complexity" evidence="1">
    <location>
        <begin position="75"/>
        <end position="93"/>
    </location>
</feature>
<keyword evidence="2" id="KW-0812">Transmembrane</keyword>
<dbReference type="Proteomes" id="UP000184203">
    <property type="component" value="Unassembled WGS sequence"/>
</dbReference>
<dbReference type="OrthoDB" id="247833at2157"/>
<dbReference type="Proteomes" id="UP000003751">
    <property type="component" value="Unassembled WGS sequence"/>
</dbReference>
<dbReference type="RefSeq" id="WP_007982077.1">
    <property type="nucleotide sequence ID" value="NZ_AEMG01000020.1"/>
</dbReference>
<reference evidence="3 5" key="1">
    <citation type="journal article" date="2014" name="ISME J.">
        <title>Trehalose/2-sulfotrehalose biosynthesis and glycine-betaine uptake are widely spread mechanisms for osmoadaptation in the Halobacteriales.</title>
        <authorList>
            <person name="Youssef N.H."/>
            <person name="Savage-Ashlock K.N."/>
            <person name="McCully A.L."/>
            <person name="Luedtke B."/>
            <person name="Shaw E.I."/>
            <person name="Hoff W.D."/>
            <person name="Elshahed M.S."/>
        </authorList>
    </citation>
    <scope>NUCLEOTIDE SEQUENCE [LARGE SCALE GENOMIC DNA]</scope>
    <source>
        <strain evidence="3 5">DX253</strain>
    </source>
</reference>
<reference evidence="6" key="2">
    <citation type="submission" date="2016-11" db="EMBL/GenBank/DDBJ databases">
        <authorList>
            <person name="Varghese N."/>
            <person name="Submissions S."/>
        </authorList>
    </citation>
    <scope>NUCLEOTIDE SEQUENCE [LARGE SCALE GENOMIC DNA]</scope>
    <source>
        <strain evidence="6">DX253</strain>
    </source>
</reference>
<proteinExistence type="predicted"/>
<evidence type="ECO:0000313" key="6">
    <source>
        <dbReference type="Proteomes" id="UP000184203"/>
    </source>
</evidence>